<dbReference type="AlphaFoldDB" id="A0A4U0NF72"/>
<proteinExistence type="predicted"/>
<evidence type="ECO:0000313" key="1">
    <source>
        <dbReference type="EMBL" id="TJZ52523.1"/>
    </source>
</evidence>
<gene>
    <name evidence="1" type="ORF">FAZ15_19230</name>
</gene>
<dbReference type="NCBIfam" id="NF035938">
    <property type="entry name" value="EboA_domain"/>
    <property type="match status" value="1"/>
</dbReference>
<sequence>MVDIEKKKNLDKLFQQIIQQNLSSDAWAWLADKVERIKTEEKTLQLNLSFAQLPRMSGKNNLIVQPEDLAEIATLLPGFSLQGWTADRLARVWLLMQLPDVDKMVYLKKIKNLFTVAEMNELVALYSALPFLHYTEEWISTCEEGIRSNIGTVLEAILYHNPYPAHALSEAAWNQMVLKAFFNEKDVSQIPGLKTRANQALAHTLNDYVQERLAAHRTVHQEIYRLIEIGK</sequence>
<evidence type="ECO:0008006" key="3">
    <source>
        <dbReference type="Google" id="ProtNLM"/>
    </source>
</evidence>
<dbReference type="EMBL" id="SUME01000009">
    <property type="protein sequence ID" value="TJZ52523.1"/>
    <property type="molecule type" value="Genomic_DNA"/>
</dbReference>
<dbReference type="InterPro" id="IPR047715">
    <property type="entry name" value="EboA_dom"/>
</dbReference>
<comment type="caution">
    <text evidence="1">The sequence shown here is derived from an EMBL/GenBank/DDBJ whole genome shotgun (WGS) entry which is preliminary data.</text>
</comment>
<accession>A0A4U0NF72</accession>
<protein>
    <recommendedName>
        <fullName evidence="3">DNA alkylation repair protein</fullName>
    </recommendedName>
</protein>
<dbReference type="RefSeq" id="WP_136902939.1">
    <property type="nucleotide sequence ID" value="NZ_SUME01000009.1"/>
</dbReference>
<evidence type="ECO:0000313" key="2">
    <source>
        <dbReference type="Proteomes" id="UP000306808"/>
    </source>
</evidence>
<keyword evidence="2" id="KW-1185">Reference proteome</keyword>
<name>A0A4U0NF72_9SPHI</name>
<organism evidence="1 2">
    <name type="scientific">Sphingobacterium olei</name>
    <dbReference type="NCBI Taxonomy" id="2571155"/>
    <lineage>
        <taxon>Bacteria</taxon>
        <taxon>Pseudomonadati</taxon>
        <taxon>Bacteroidota</taxon>
        <taxon>Sphingobacteriia</taxon>
        <taxon>Sphingobacteriales</taxon>
        <taxon>Sphingobacteriaceae</taxon>
        <taxon>Sphingobacterium</taxon>
    </lineage>
</organism>
<dbReference type="OrthoDB" id="325673at2"/>
<reference evidence="1 2" key="1">
    <citation type="submission" date="2019-04" db="EMBL/GenBank/DDBJ databases">
        <title>Sphingobacterium olei sp. nov., isolated from oil-contaminated soil.</title>
        <authorList>
            <person name="Liu B."/>
        </authorList>
    </citation>
    <scope>NUCLEOTIDE SEQUENCE [LARGE SCALE GENOMIC DNA]</scope>
    <source>
        <strain evidence="1 2">HAL-9</strain>
    </source>
</reference>
<dbReference type="Proteomes" id="UP000306808">
    <property type="component" value="Unassembled WGS sequence"/>
</dbReference>